<feature type="compositionally biased region" description="Low complexity" evidence="6">
    <location>
        <begin position="291"/>
        <end position="309"/>
    </location>
</feature>
<feature type="compositionally biased region" description="Polar residues" evidence="6">
    <location>
        <begin position="23"/>
        <end position="42"/>
    </location>
</feature>
<feature type="compositionally biased region" description="Polar residues" evidence="6">
    <location>
        <begin position="372"/>
        <end position="381"/>
    </location>
</feature>
<feature type="compositionally biased region" description="Low complexity" evidence="6">
    <location>
        <begin position="118"/>
        <end position="128"/>
    </location>
</feature>
<evidence type="ECO:0000313" key="8">
    <source>
        <dbReference type="EMBL" id="PPQ67336.1"/>
    </source>
</evidence>
<evidence type="ECO:0000256" key="5">
    <source>
        <dbReference type="ARBA" id="ARBA00023242"/>
    </source>
</evidence>
<feature type="compositionally biased region" description="Basic and acidic residues" evidence="6">
    <location>
        <begin position="671"/>
        <end position="680"/>
    </location>
</feature>
<comment type="subcellular location">
    <subcellularLocation>
        <location evidence="1">Nucleus</location>
    </subcellularLocation>
</comment>
<organism evidence="8 9">
    <name type="scientific">Gymnopilus dilepis</name>
    <dbReference type="NCBI Taxonomy" id="231916"/>
    <lineage>
        <taxon>Eukaryota</taxon>
        <taxon>Fungi</taxon>
        <taxon>Dikarya</taxon>
        <taxon>Basidiomycota</taxon>
        <taxon>Agaricomycotina</taxon>
        <taxon>Agaricomycetes</taxon>
        <taxon>Agaricomycetidae</taxon>
        <taxon>Agaricales</taxon>
        <taxon>Agaricineae</taxon>
        <taxon>Hymenogastraceae</taxon>
        <taxon>Gymnopilus</taxon>
    </lineage>
</organism>
<keyword evidence="2" id="KW-0805">Transcription regulation</keyword>
<feature type="region of interest" description="Disordered" evidence="6">
    <location>
        <begin position="549"/>
        <end position="620"/>
    </location>
</feature>
<feature type="compositionally biased region" description="Polar residues" evidence="6">
    <location>
        <begin position="733"/>
        <end position="755"/>
    </location>
</feature>
<feature type="compositionally biased region" description="Low complexity" evidence="6">
    <location>
        <begin position="549"/>
        <end position="593"/>
    </location>
</feature>
<evidence type="ECO:0000256" key="3">
    <source>
        <dbReference type="ARBA" id="ARBA00023125"/>
    </source>
</evidence>
<keyword evidence="4" id="KW-0804">Transcription</keyword>
<dbReference type="PROSITE" id="PS50888">
    <property type="entry name" value="BHLH"/>
    <property type="match status" value="1"/>
</dbReference>
<feature type="domain" description="BHLH" evidence="7">
    <location>
        <begin position="606"/>
        <end position="706"/>
    </location>
</feature>
<dbReference type="GO" id="GO:0005634">
    <property type="term" value="C:nucleus"/>
    <property type="evidence" value="ECO:0007669"/>
    <property type="project" value="UniProtKB-SubCell"/>
</dbReference>
<dbReference type="PANTHER" id="PTHR45776:SF2">
    <property type="entry name" value="MIP04163P"/>
    <property type="match status" value="1"/>
</dbReference>
<dbReference type="InParanoid" id="A0A409VM95"/>
<sequence length="878" mass="89525">MSFFNQSNSPYKPQVRQEGFSPTLATNTNANPSPPDTNNHSPLPSPQGAFNDIFSMPAHTFLADNTSNGNGTGTSGSSHHNPRKYPSSSSSDPASMDFGDELASLMGDRSPTAGPHGQGHSQQGSSQQYEERYGPGSTHNIFDISAPTTSLSNNGANNAGAHPSSVSSTTSTTGFGAGTTNGPGSTPSSLHSEYHPHHPPGFNSTLPALNSSMRYEPHAGSPINPPPSAFHNFNVGGGAGAGTNRHTPSPIHSHSMHSPILGGTSAGMGHHHSHSHGGHVSRSRSRSRPPTAGATSSSSTSNANGGTSAFDVGGIGPARTTRTRRNNSVSGTSPPPFGHHGHHGRPHAIVIPGSARGQNNGGQGQGWFGAVSGQSSASEYSLPTPADTHPLSHSLSHSHQYSPFSLSDNNGGGSGNHPSLPPVSSLHSPLNMPYGSSNNSNMSVPGGGGIGIPKSPLDFSLNGGVPKSPSLMDYGLSNFGGTPGSYGMTPPSSVPSMGNMGMGVGMNNMNMGMGMGQSPGLPSNMGVGVSSLSNGLGGRGAGMIASSPPGASVLSSSLPSAGLNSSSSTIAGSVPNSGSGSGTTTGNATAAPPDKQSLLANEKRRRRRESHNAVERRRRDNINEKISELATLIPECMLDGTGAGSGTGGSPSALAASPGLVDPADPLLPSGDKKESIKEENGEEGGVVKANKGMILKKSVEYIRYLQQLVTAQGARNRELEQELKAYRGGSSGAPSETGESASSNVKKDLSSPSPSADKDLSHLSGEDHDEMMLHDGSNIDFSMMGGFNGSSGGMLPSMPEGDDEDDSTGDATQNGDEGEQGMDVDGGKEERGRTRGVRTRSGANGNGFHHPPMGLKEEMPDDSLGGFGGLAMVGMQA</sequence>
<protein>
    <recommendedName>
        <fullName evidence="7">BHLH domain-containing protein</fullName>
    </recommendedName>
</protein>
<accession>A0A409VM95</accession>
<feature type="compositionally biased region" description="Polar residues" evidence="6">
    <location>
        <begin position="1"/>
        <end position="11"/>
    </location>
</feature>
<feature type="compositionally biased region" description="Low complexity" evidence="6">
    <location>
        <begin position="65"/>
        <end position="79"/>
    </location>
</feature>
<dbReference type="InterPro" id="IPR011598">
    <property type="entry name" value="bHLH_dom"/>
</dbReference>
<feature type="region of interest" description="Disordered" evidence="6">
    <location>
        <begin position="784"/>
        <end position="863"/>
    </location>
</feature>
<dbReference type="PANTHER" id="PTHR45776">
    <property type="entry name" value="MIP04163P"/>
    <property type="match status" value="1"/>
</dbReference>
<dbReference type="InterPro" id="IPR036638">
    <property type="entry name" value="HLH_DNA-bd_sf"/>
</dbReference>
<feature type="compositionally biased region" description="Basic residues" evidence="6">
    <location>
        <begin position="269"/>
        <end position="287"/>
    </location>
</feature>
<dbReference type="STRING" id="231916.A0A409VM95"/>
<feature type="compositionally biased region" description="Low complexity" evidence="6">
    <location>
        <begin position="246"/>
        <end position="263"/>
    </location>
</feature>
<evidence type="ECO:0000313" key="9">
    <source>
        <dbReference type="Proteomes" id="UP000284706"/>
    </source>
</evidence>
<dbReference type="GO" id="GO:0000978">
    <property type="term" value="F:RNA polymerase II cis-regulatory region sequence-specific DNA binding"/>
    <property type="evidence" value="ECO:0007669"/>
    <property type="project" value="TreeGrafter"/>
</dbReference>
<proteinExistence type="predicted"/>
<evidence type="ECO:0000256" key="2">
    <source>
        <dbReference type="ARBA" id="ARBA00023015"/>
    </source>
</evidence>
<feature type="compositionally biased region" description="Low complexity" evidence="6">
    <location>
        <begin position="650"/>
        <end position="660"/>
    </location>
</feature>
<evidence type="ECO:0000256" key="1">
    <source>
        <dbReference type="ARBA" id="ARBA00004123"/>
    </source>
</evidence>
<feature type="compositionally biased region" description="Low complexity" evidence="6">
    <location>
        <begin position="153"/>
        <end position="174"/>
    </location>
</feature>
<feature type="region of interest" description="Disordered" evidence="6">
    <location>
        <begin position="727"/>
        <end position="764"/>
    </location>
</feature>
<name>A0A409VM95_9AGAR</name>
<dbReference type="Proteomes" id="UP000284706">
    <property type="component" value="Unassembled WGS sequence"/>
</dbReference>
<dbReference type="Gene3D" id="4.10.280.10">
    <property type="entry name" value="Helix-loop-helix DNA-binding domain"/>
    <property type="match status" value="1"/>
</dbReference>
<feature type="compositionally biased region" description="Basic and acidic residues" evidence="6">
    <location>
        <begin position="610"/>
        <end position="620"/>
    </location>
</feature>
<dbReference type="Pfam" id="PF00010">
    <property type="entry name" value="HLH"/>
    <property type="match status" value="1"/>
</dbReference>
<evidence type="ECO:0000256" key="6">
    <source>
        <dbReference type="SAM" id="MobiDB-lite"/>
    </source>
</evidence>
<evidence type="ECO:0000259" key="7">
    <source>
        <dbReference type="PROSITE" id="PS50888"/>
    </source>
</evidence>
<keyword evidence="5" id="KW-0539">Nucleus</keyword>
<dbReference type="OrthoDB" id="690068at2759"/>
<gene>
    <name evidence="8" type="ORF">CVT26_007257</name>
</gene>
<dbReference type="SUPFAM" id="SSF47459">
    <property type="entry name" value="HLH, helix-loop-helix DNA-binding domain"/>
    <property type="match status" value="1"/>
</dbReference>
<feature type="region of interest" description="Disordered" evidence="6">
    <location>
        <begin position="641"/>
        <end position="685"/>
    </location>
</feature>
<feature type="compositionally biased region" description="Polar residues" evidence="6">
    <location>
        <begin position="202"/>
        <end position="213"/>
    </location>
</feature>
<reference evidence="8 9" key="1">
    <citation type="journal article" date="2018" name="Evol. Lett.">
        <title>Horizontal gene cluster transfer increased hallucinogenic mushroom diversity.</title>
        <authorList>
            <person name="Reynolds H.T."/>
            <person name="Vijayakumar V."/>
            <person name="Gluck-Thaler E."/>
            <person name="Korotkin H.B."/>
            <person name="Matheny P.B."/>
            <person name="Slot J.C."/>
        </authorList>
    </citation>
    <scope>NUCLEOTIDE SEQUENCE [LARGE SCALE GENOMIC DNA]</scope>
    <source>
        <strain evidence="8 9">SRW20</strain>
    </source>
</reference>
<dbReference type="CDD" id="cd11387">
    <property type="entry name" value="bHLHzip_USF_MITF"/>
    <property type="match status" value="1"/>
</dbReference>
<dbReference type="SMART" id="SM00353">
    <property type="entry name" value="HLH"/>
    <property type="match status" value="1"/>
</dbReference>
<keyword evidence="9" id="KW-1185">Reference proteome</keyword>
<dbReference type="GO" id="GO:0000981">
    <property type="term" value="F:DNA-binding transcription factor activity, RNA polymerase II-specific"/>
    <property type="evidence" value="ECO:0007669"/>
    <property type="project" value="TreeGrafter"/>
</dbReference>
<dbReference type="GO" id="GO:0046983">
    <property type="term" value="F:protein dimerization activity"/>
    <property type="evidence" value="ECO:0007669"/>
    <property type="project" value="InterPro"/>
</dbReference>
<feature type="region of interest" description="Disordered" evidence="6">
    <location>
        <begin position="1"/>
        <end position="449"/>
    </location>
</feature>
<dbReference type="EMBL" id="NHYE01005613">
    <property type="protein sequence ID" value="PPQ67336.1"/>
    <property type="molecule type" value="Genomic_DNA"/>
</dbReference>
<keyword evidence="3" id="KW-0238">DNA-binding</keyword>
<feature type="compositionally biased region" description="Polar residues" evidence="6">
    <location>
        <begin position="434"/>
        <end position="443"/>
    </location>
</feature>
<dbReference type="AlphaFoldDB" id="A0A409VM95"/>
<feature type="compositionally biased region" description="Low complexity" evidence="6">
    <location>
        <begin position="389"/>
        <end position="409"/>
    </location>
</feature>
<feature type="compositionally biased region" description="Low complexity" evidence="6">
    <location>
        <begin position="416"/>
        <end position="430"/>
    </location>
</feature>
<evidence type="ECO:0000256" key="4">
    <source>
        <dbReference type="ARBA" id="ARBA00023163"/>
    </source>
</evidence>
<comment type="caution">
    <text evidence="8">The sequence shown here is derived from an EMBL/GenBank/DDBJ whole genome shotgun (WGS) entry which is preliminary data.</text>
</comment>